<evidence type="ECO:0000313" key="2">
    <source>
        <dbReference type="Proteomes" id="UP000735302"/>
    </source>
</evidence>
<dbReference type="AlphaFoldDB" id="A0AAV3YXI8"/>
<name>A0AAV3YXI8_9GAST</name>
<organism evidence="1 2">
    <name type="scientific">Plakobranchus ocellatus</name>
    <dbReference type="NCBI Taxonomy" id="259542"/>
    <lineage>
        <taxon>Eukaryota</taxon>
        <taxon>Metazoa</taxon>
        <taxon>Spiralia</taxon>
        <taxon>Lophotrochozoa</taxon>
        <taxon>Mollusca</taxon>
        <taxon>Gastropoda</taxon>
        <taxon>Heterobranchia</taxon>
        <taxon>Euthyneura</taxon>
        <taxon>Panpulmonata</taxon>
        <taxon>Sacoglossa</taxon>
        <taxon>Placobranchoidea</taxon>
        <taxon>Plakobranchidae</taxon>
        <taxon>Plakobranchus</taxon>
    </lineage>
</organism>
<dbReference type="Proteomes" id="UP000735302">
    <property type="component" value="Unassembled WGS sequence"/>
</dbReference>
<proteinExistence type="predicted"/>
<dbReference type="EMBL" id="BLXT01001599">
    <property type="protein sequence ID" value="GFN86778.1"/>
    <property type="molecule type" value="Genomic_DNA"/>
</dbReference>
<evidence type="ECO:0000313" key="1">
    <source>
        <dbReference type="EMBL" id="GFN86778.1"/>
    </source>
</evidence>
<sequence length="138" mass="15045">MATSQSINLTLQGTVTRGSSVRLTCCRHGYIAKYQSYLTGNSDQREPSETYMLPAWLHRKVTILQGTVTRGSSVRLTCCRHGHIAKISFKKFLVKSSTGMQCRPQSCPLAVSVTVGSKSSMRSAGSLLMRVRAPPPAP</sequence>
<keyword evidence="2" id="KW-1185">Reference proteome</keyword>
<accession>A0AAV3YXI8</accession>
<evidence type="ECO:0008006" key="3">
    <source>
        <dbReference type="Google" id="ProtNLM"/>
    </source>
</evidence>
<reference evidence="1 2" key="1">
    <citation type="journal article" date="2021" name="Elife">
        <title>Chloroplast acquisition without the gene transfer in kleptoplastic sea slugs, Plakobranchus ocellatus.</title>
        <authorList>
            <person name="Maeda T."/>
            <person name="Takahashi S."/>
            <person name="Yoshida T."/>
            <person name="Shimamura S."/>
            <person name="Takaki Y."/>
            <person name="Nagai Y."/>
            <person name="Toyoda A."/>
            <person name="Suzuki Y."/>
            <person name="Arimoto A."/>
            <person name="Ishii H."/>
            <person name="Satoh N."/>
            <person name="Nishiyama T."/>
            <person name="Hasebe M."/>
            <person name="Maruyama T."/>
            <person name="Minagawa J."/>
            <person name="Obokata J."/>
            <person name="Shigenobu S."/>
        </authorList>
    </citation>
    <scope>NUCLEOTIDE SEQUENCE [LARGE SCALE GENOMIC DNA]</scope>
</reference>
<gene>
    <name evidence="1" type="ORF">PoB_001328400</name>
</gene>
<comment type="caution">
    <text evidence="1">The sequence shown here is derived from an EMBL/GenBank/DDBJ whole genome shotgun (WGS) entry which is preliminary data.</text>
</comment>
<protein>
    <recommendedName>
        <fullName evidence="3">Ig-like domain-containing protein</fullName>
    </recommendedName>
</protein>